<dbReference type="InterPro" id="IPR029058">
    <property type="entry name" value="AB_hydrolase_fold"/>
</dbReference>
<dbReference type="AlphaFoldDB" id="A0A7V3UZM7"/>
<gene>
    <name evidence="3" type="ORF">ENX16_01820</name>
</gene>
<dbReference type="GO" id="GO:0016787">
    <property type="term" value="F:hydrolase activity"/>
    <property type="evidence" value="ECO:0007669"/>
    <property type="project" value="UniProtKB-KW"/>
</dbReference>
<dbReference type="EMBL" id="DTMZ01000038">
    <property type="protein sequence ID" value="HGD12811.1"/>
    <property type="molecule type" value="Genomic_DNA"/>
</dbReference>
<dbReference type="SUPFAM" id="SSF53474">
    <property type="entry name" value="alpha/beta-Hydrolases"/>
    <property type="match status" value="1"/>
</dbReference>
<dbReference type="InterPro" id="IPR050955">
    <property type="entry name" value="Plant_Biomass_Hydrol_Est"/>
</dbReference>
<keyword evidence="2" id="KW-0378">Hydrolase</keyword>
<dbReference type="PANTHER" id="PTHR43037">
    <property type="entry name" value="UNNAMED PRODUCT-RELATED"/>
    <property type="match status" value="1"/>
</dbReference>
<dbReference type="Pfam" id="PF10503">
    <property type="entry name" value="Esterase_PHB"/>
    <property type="match status" value="1"/>
</dbReference>
<comment type="caution">
    <text evidence="3">The sequence shown here is derived from an EMBL/GenBank/DDBJ whole genome shotgun (WGS) entry which is preliminary data.</text>
</comment>
<sequence length="316" mass="34868">MINTGTYLAVFVLILLLIITGVALAEKSKLHLYPGDRTGTLIHQGIRRHYLIHIPNNLPRNQPVPLVFVLHGGGGNPAAIARLTGFSLLADSAGFIVVYPEAVNRHWNDGRDVRRFRSHRKKIDDTGFISSLIDTLGSRLKIDPSRIYACGISNGGMMCHRLGIELPDRLAAIATVAAALPENLLDRFQPAAPLAVLMFNGTADPLVPYEGGYVGINGKNGRVISVERTAELWAEFNRCAREPEQTVIATNPEKPEIICKKFPGGIDGTEVVLYRLNGAGHIWPGGKRRPLKFGTYLATINATRIIWDFFQRHCRH</sequence>
<accession>A0A7V3UZM7</accession>
<dbReference type="Gene3D" id="3.40.50.1820">
    <property type="entry name" value="alpha/beta hydrolase"/>
    <property type="match status" value="1"/>
</dbReference>
<keyword evidence="1" id="KW-0732">Signal</keyword>
<dbReference type="PANTHER" id="PTHR43037:SF1">
    <property type="entry name" value="BLL1128 PROTEIN"/>
    <property type="match status" value="1"/>
</dbReference>
<evidence type="ECO:0000313" key="3">
    <source>
        <dbReference type="EMBL" id="HGD12811.1"/>
    </source>
</evidence>
<dbReference type="InterPro" id="IPR010126">
    <property type="entry name" value="Esterase_phb"/>
</dbReference>
<evidence type="ECO:0000256" key="1">
    <source>
        <dbReference type="ARBA" id="ARBA00022729"/>
    </source>
</evidence>
<proteinExistence type="predicted"/>
<protein>
    <submittedName>
        <fullName evidence="3">Esterase</fullName>
    </submittedName>
</protein>
<name>A0A7V3UZM7_UNCW3</name>
<reference evidence="3" key="1">
    <citation type="journal article" date="2020" name="mSystems">
        <title>Genome- and Community-Level Interaction Insights into Carbon Utilization and Element Cycling Functions of Hydrothermarchaeota in Hydrothermal Sediment.</title>
        <authorList>
            <person name="Zhou Z."/>
            <person name="Liu Y."/>
            <person name="Xu W."/>
            <person name="Pan J."/>
            <person name="Luo Z.H."/>
            <person name="Li M."/>
        </authorList>
    </citation>
    <scope>NUCLEOTIDE SEQUENCE [LARGE SCALE GENOMIC DNA]</scope>
    <source>
        <strain evidence="3">SpSt-914</strain>
    </source>
</reference>
<dbReference type="GO" id="GO:0005576">
    <property type="term" value="C:extracellular region"/>
    <property type="evidence" value="ECO:0007669"/>
    <property type="project" value="InterPro"/>
</dbReference>
<evidence type="ECO:0000256" key="2">
    <source>
        <dbReference type="ARBA" id="ARBA00022801"/>
    </source>
</evidence>
<organism evidence="3">
    <name type="scientific">candidate division WOR-3 bacterium</name>
    <dbReference type="NCBI Taxonomy" id="2052148"/>
    <lineage>
        <taxon>Bacteria</taxon>
        <taxon>Bacteria division WOR-3</taxon>
    </lineage>
</organism>